<feature type="compositionally biased region" description="Low complexity" evidence="1">
    <location>
        <begin position="122"/>
        <end position="155"/>
    </location>
</feature>
<sequence length="172" mass="19212">MRPTSDPLKLFMEDIEKTQTLSGKCVKLQAYLHSLKADMSKMKDLDVTISKQILEHVIKTLEVEYDKVLGMIKDLLNQTRIADVTVLPEEMIRVFQNLSLAPTNNVLQEPQMQTEQGLGQHGSMPQQMQPGFGQPGSLPMQMQQGLGQPGSLPMQMQQGLELHGSVPTQTQQ</sequence>
<proteinExistence type="predicted"/>
<accession>A0A6D2KEU3</accession>
<keyword evidence="3" id="KW-1185">Reference proteome</keyword>
<evidence type="ECO:0000256" key="1">
    <source>
        <dbReference type="SAM" id="MobiDB-lite"/>
    </source>
</evidence>
<organism evidence="2 3">
    <name type="scientific">Microthlaspi erraticum</name>
    <dbReference type="NCBI Taxonomy" id="1685480"/>
    <lineage>
        <taxon>Eukaryota</taxon>
        <taxon>Viridiplantae</taxon>
        <taxon>Streptophyta</taxon>
        <taxon>Embryophyta</taxon>
        <taxon>Tracheophyta</taxon>
        <taxon>Spermatophyta</taxon>
        <taxon>Magnoliopsida</taxon>
        <taxon>eudicotyledons</taxon>
        <taxon>Gunneridae</taxon>
        <taxon>Pentapetalae</taxon>
        <taxon>rosids</taxon>
        <taxon>malvids</taxon>
        <taxon>Brassicales</taxon>
        <taxon>Brassicaceae</taxon>
        <taxon>Coluteocarpeae</taxon>
        <taxon>Microthlaspi</taxon>
    </lineage>
</organism>
<name>A0A6D2KEU3_9BRAS</name>
<comment type="caution">
    <text evidence="2">The sequence shown here is derived from an EMBL/GenBank/DDBJ whole genome shotgun (WGS) entry which is preliminary data.</text>
</comment>
<dbReference type="Proteomes" id="UP000467841">
    <property type="component" value="Unassembled WGS sequence"/>
</dbReference>
<reference evidence="2" key="1">
    <citation type="submission" date="2020-01" db="EMBL/GenBank/DDBJ databases">
        <authorList>
            <person name="Mishra B."/>
        </authorList>
    </citation>
    <scope>NUCLEOTIDE SEQUENCE [LARGE SCALE GENOMIC DNA]</scope>
</reference>
<protein>
    <submittedName>
        <fullName evidence="2">Uncharacterized protein</fullName>
    </submittedName>
</protein>
<feature type="region of interest" description="Disordered" evidence="1">
    <location>
        <begin position="113"/>
        <end position="172"/>
    </location>
</feature>
<dbReference type="AlphaFoldDB" id="A0A6D2KEU3"/>
<dbReference type="EMBL" id="CACVBM020001518">
    <property type="protein sequence ID" value="CAA7052984.1"/>
    <property type="molecule type" value="Genomic_DNA"/>
</dbReference>
<evidence type="ECO:0000313" key="2">
    <source>
        <dbReference type="EMBL" id="CAA7052984.1"/>
    </source>
</evidence>
<dbReference type="OrthoDB" id="1112347at2759"/>
<evidence type="ECO:0000313" key="3">
    <source>
        <dbReference type="Proteomes" id="UP000467841"/>
    </source>
</evidence>
<gene>
    <name evidence="2" type="ORF">MERR_LOCUS40219</name>
</gene>